<dbReference type="InterPro" id="IPR036345">
    <property type="entry name" value="ExoRNase_PH_dom2_sf"/>
</dbReference>
<name>A0A699YKQ9_HAELA</name>
<protein>
    <submittedName>
        <fullName evidence="1">Polyribonucleotide nucleotidyltransferase mitochondrial</fullName>
    </submittedName>
</protein>
<comment type="caution">
    <text evidence="1">The sequence shown here is derived from an EMBL/GenBank/DDBJ whole genome shotgun (WGS) entry which is preliminary data.</text>
</comment>
<dbReference type="InterPro" id="IPR036612">
    <property type="entry name" value="KH_dom_type_1_sf"/>
</dbReference>
<dbReference type="GO" id="GO:0009570">
    <property type="term" value="C:chloroplast stroma"/>
    <property type="evidence" value="ECO:0007669"/>
    <property type="project" value="TreeGrafter"/>
</dbReference>
<evidence type="ECO:0000313" key="1">
    <source>
        <dbReference type="EMBL" id="GFH10847.1"/>
    </source>
</evidence>
<dbReference type="CDD" id="cd00105">
    <property type="entry name" value="KH-I"/>
    <property type="match status" value="1"/>
</dbReference>
<dbReference type="InterPro" id="IPR027408">
    <property type="entry name" value="PNPase/RNase_PH_dom_sf"/>
</dbReference>
<dbReference type="EMBL" id="BLLF01000353">
    <property type="protein sequence ID" value="GFH10847.1"/>
    <property type="molecule type" value="Genomic_DNA"/>
</dbReference>
<dbReference type="GO" id="GO:0005829">
    <property type="term" value="C:cytosol"/>
    <property type="evidence" value="ECO:0007669"/>
    <property type="project" value="TreeGrafter"/>
</dbReference>
<dbReference type="SUPFAM" id="SSF55666">
    <property type="entry name" value="Ribonuclease PH domain 2-like"/>
    <property type="match status" value="1"/>
</dbReference>
<dbReference type="GO" id="GO:0000958">
    <property type="term" value="P:mitochondrial mRNA catabolic process"/>
    <property type="evidence" value="ECO:0007669"/>
    <property type="project" value="TreeGrafter"/>
</dbReference>
<gene>
    <name evidence="1" type="ORF">HaLaN_06242</name>
</gene>
<dbReference type="Gene3D" id="3.30.1370.10">
    <property type="entry name" value="K Homology domain, type 1"/>
    <property type="match status" value="1"/>
</dbReference>
<keyword evidence="2" id="KW-1185">Reference proteome</keyword>
<reference evidence="1 2" key="1">
    <citation type="submission" date="2020-02" db="EMBL/GenBank/DDBJ databases">
        <title>Draft genome sequence of Haematococcus lacustris strain NIES-144.</title>
        <authorList>
            <person name="Morimoto D."/>
            <person name="Nakagawa S."/>
            <person name="Yoshida T."/>
            <person name="Sawayama S."/>
        </authorList>
    </citation>
    <scope>NUCLEOTIDE SEQUENCE [LARGE SCALE GENOMIC DNA]</scope>
    <source>
        <strain evidence="1 2">NIES-144</strain>
    </source>
</reference>
<sequence>MDFKVAGSRAGVTALQLDIKQPGLDPQVLVTALAQAKQARLQLLDTMEAALAAWQQARPGAQRSEAGLGLSGGEAGGPWLETLQIDKDNVPLLSGVRGLGLETLQESSGARLVVDPTGLVQIYAPTAAALAAAKAAVQAVEGTDMQEGQEFDARIGLRLVAWVSIVV</sequence>
<dbReference type="Proteomes" id="UP000485058">
    <property type="component" value="Unassembled WGS sequence"/>
</dbReference>
<dbReference type="GO" id="GO:0003723">
    <property type="term" value="F:RNA binding"/>
    <property type="evidence" value="ECO:0007669"/>
    <property type="project" value="InterPro"/>
</dbReference>
<dbReference type="InterPro" id="IPR012162">
    <property type="entry name" value="PNPase"/>
</dbReference>
<dbReference type="SUPFAM" id="SSF54791">
    <property type="entry name" value="Eukaryotic type KH-domain (KH-domain type I)"/>
    <property type="match status" value="1"/>
</dbReference>
<dbReference type="GO" id="GO:0004654">
    <property type="term" value="F:polyribonucleotide nucleotidyltransferase activity"/>
    <property type="evidence" value="ECO:0007669"/>
    <property type="project" value="InterPro"/>
</dbReference>
<evidence type="ECO:0000313" key="2">
    <source>
        <dbReference type="Proteomes" id="UP000485058"/>
    </source>
</evidence>
<dbReference type="PANTHER" id="PTHR11252:SF16">
    <property type="entry name" value="POLYRIBONUCLEOTIDE NUCLEOTIDYLTRANSFERASE 2, MITOCHONDRIAL"/>
    <property type="match status" value="1"/>
</dbReference>
<accession>A0A699YKQ9</accession>
<dbReference type="GO" id="GO:0000965">
    <property type="term" value="P:mitochondrial RNA 3'-end processing"/>
    <property type="evidence" value="ECO:0007669"/>
    <property type="project" value="TreeGrafter"/>
</dbReference>
<dbReference type="AlphaFoldDB" id="A0A699YKQ9"/>
<dbReference type="GO" id="GO:0000175">
    <property type="term" value="F:3'-5'-RNA exonuclease activity"/>
    <property type="evidence" value="ECO:0007669"/>
    <property type="project" value="TreeGrafter"/>
</dbReference>
<dbReference type="PANTHER" id="PTHR11252">
    <property type="entry name" value="POLYRIBONUCLEOTIDE NUCLEOTIDYLTRANSFERASE"/>
    <property type="match status" value="1"/>
</dbReference>
<dbReference type="GO" id="GO:0005739">
    <property type="term" value="C:mitochondrion"/>
    <property type="evidence" value="ECO:0007669"/>
    <property type="project" value="TreeGrafter"/>
</dbReference>
<organism evidence="1 2">
    <name type="scientific">Haematococcus lacustris</name>
    <name type="common">Green alga</name>
    <name type="synonym">Haematococcus pluvialis</name>
    <dbReference type="NCBI Taxonomy" id="44745"/>
    <lineage>
        <taxon>Eukaryota</taxon>
        <taxon>Viridiplantae</taxon>
        <taxon>Chlorophyta</taxon>
        <taxon>core chlorophytes</taxon>
        <taxon>Chlorophyceae</taxon>
        <taxon>CS clade</taxon>
        <taxon>Chlamydomonadales</taxon>
        <taxon>Haematococcaceae</taxon>
        <taxon>Haematococcus</taxon>
    </lineage>
</organism>
<proteinExistence type="predicted"/>
<dbReference type="Gene3D" id="3.30.230.70">
    <property type="entry name" value="GHMP Kinase, N-terminal domain"/>
    <property type="match status" value="1"/>
</dbReference>
<keyword evidence="1" id="KW-0808">Transferase</keyword>